<comment type="caution">
    <text evidence="3">The sequence shown here is derived from an EMBL/GenBank/DDBJ whole genome shotgun (WGS) entry which is preliminary data.</text>
</comment>
<dbReference type="Proteomes" id="UP000019678">
    <property type="component" value="Unassembled WGS sequence"/>
</dbReference>
<feature type="signal peptide" evidence="2">
    <location>
        <begin position="1"/>
        <end position="17"/>
    </location>
</feature>
<feature type="compositionally biased region" description="Low complexity" evidence="1">
    <location>
        <begin position="28"/>
        <end position="43"/>
    </location>
</feature>
<evidence type="ECO:0000313" key="4">
    <source>
        <dbReference type="Proteomes" id="UP000019678"/>
    </source>
</evidence>
<evidence type="ECO:0000256" key="1">
    <source>
        <dbReference type="SAM" id="MobiDB-lite"/>
    </source>
</evidence>
<sequence length="184" mass="19009">MNVRFAMILLSSLALVACGGDDDGDDGSSGTNQTTGSSSTSSSTDDHAVDDHVCEHLEEGPFEDITATETATGAPELAETHVAYKITLPDNGVGGFQGVVTYRVAQAADLAFIATADIAVTVQDGAGDLLSAEDTCRGSSCSETCSLMQSKQVFPMDGAIYTLTIGPTSMDSVIILVEEAAHEH</sequence>
<feature type="region of interest" description="Disordered" evidence="1">
    <location>
        <begin position="23"/>
        <end position="48"/>
    </location>
</feature>
<proteinExistence type="predicted"/>
<dbReference type="RefSeq" id="WP_044248925.1">
    <property type="nucleotide sequence ID" value="NZ_ASRX01000074.1"/>
</dbReference>
<organism evidence="3 4">
    <name type="scientific">Chondromyces apiculatus DSM 436</name>
    <dbReference type="NCBI Taxonomy" id="1192034"/>
    <lineage>
        <taxon>Bacteria</taxon>
        <taxon>Pseudomonadati</taxon>
        <taxon>Myxococcota</taxon>
        <taxon>Polyangia</taxon>
        <taxon>Polyangiales</taxon>
        <taxon>Polyangiaceae</taxon>
        <taxon>Chondromyces</taxon>
    </lineage>
</organism>
<gene>
    <name evidence="3" type="ORF">CAP_7874</name>
</gene>
<feature type="chain" id="PRO_5001496437" description="Lipoprotein" evidence="2">
    <location>
        <begin position="18"/>
        <end position="184"/>
    </location>
</feature>
<protein>
    <recommendedName>
        <fullName evidence="5">Lipoprotein</fullName>
    </recommendedName>
</protein>
<evidence type="ECO:0008006" key="5">
    <source>
        <dbReference type="Google" id="ProtNLM"/>
    </source>
</evidence>
<keyword evidence="4" id="KW-1185">Reference proteome</keyword>
<name>A0A017SXG4_9BACT</name>
<keyword evidence="2" id="KW-0732">Signal</keyword>
<accession>A0A017SXG4</accession>
<evidence type="ECO:0000256" key="2">
    <source>
        <dbReference type="SAM" id="SignalP"/>
    </source>
</evidence>
<evidence type="ECO:0000313" key="3">
    <source>
        <dbReference type="EMBL" id="EYF01669.1"/>
    </source>
</evidence>
<dbReference type="PROSITE" id="PS51257">
    <property type="entry name" value="PROKAR_LIPOPROTEIN"/>
    <property type="match status" value="1"/>
</dbReference>
<dbReference type="AlphaFoldDB" id="A0A017SXG4"/>
<dbReference type="OrthoDB" id="5382967at2"/>
<dbReference type="eggNOG" id="ENOG5032ASS">
    <property type="taxonomic scope" value="Bacteria"/>
</dbReference>
<dbReference type="EMBL" id="ASRX01000074">
    <property type="protein sequence ID" value="EYF01669.1"/>
    <property type="molecule type" value="Genomic_DNA"/>
</dbReference>
<reference evidence="3 4" key="1">
    <citation type="submission" date="2013-05" db="EMBL/GenBank/DDBJ databases">
        <title>Genome assembly of Chondromyces apiculatus DSM 436.</title>
        <authorList>
            <person name="Sharma G."/>
            <person name="Khatri I."/>
            <person name="Kaur C."/>
            <person name="Mayilraj S."/>
            <person name="Subramanian S."/>
        </authorList>
    </citation>
    <scope>NUCLEOTIDE SEQUENCE [LARGE SCALE GENOMIC DNA]</scope>
    <source>
        <strain evidence="3 4">DSM 436</strain>
    </source>
</reference>